<sequence>MLCLIRLWHTLNSPSNPYAAPTDPRSGAPSGYRGFTFRNCEFCSRSAAGQGAPGRAAVRAALAAGPTMGRGRLRRGAAGTSRRRRTRRHGRVEMESRQRPAPVLIVGAGPVGLWLARELALAGVRPRIVEREPRPSSYVRAGGLHPRTIELLDMRGVMDRYTGHALKWPYVNFAGLMPLLDLAPLDTAHAFGLTIRQDVVEQITEELLGELGVTVERERTVTAVEQGADAVRVAMEDGEVIEAAYVVGCDGARSLVRKQAGITFPGIDSTATYVLSDVRLDDPPEWLGKLGIKSFEGADGQRIGWFLGGQVPGTDQYRIMIADEPSSRAGKDDPVEIEEVRAILRRIAGSDFGAHSPTCLARVGNQARVADRYRAGRVLLAGDAAHVHSPFGGQGLNTGLQDATNLGWKLAAVVRGESGEELLDTYHDERHPIGERVVANTLAQTRMVFDFTLGGARLRELFSSLMKLPQVNDHLAGMITALDYSYAPASGAHPLVGTRVPDLELKSPDAGRLYELFRDGGHVVLELAAGGAKELDVPAKAQVRVVRGEPSAPREGWDGLDAVLIRPDGHIAAVAPAGS</sequence>
<dbReference type="Proteomes" id="UP000432015">
    <property type="component" value="Unassembled WGS sequence"/>
</dbReference>
<dbReference type="Pfam" id="PF21274">
    <property type="entry name" value="Rng_hyd_C"/>
    <property type="match status" value="1"/>
</dbReference>
<organism evidence="6 7">
    <name type="scientific">Actinomadura litoris</name>
    <dbReference type="NCBI Taxonomy" id="2678616"/>
    <lineage>
        <taxon>Bacteria</taxon>
        <taxon>Bacillati</taxon>
        <taxon>Actinomycetota</taxon>
        <taxon>Actinomycetes</taxon>
        <taxon>Streptosporangiales</taxon>
        <taxon>Thermomonosporaceae</taxon>
        <taxon>Actinomadura</taxon>
    </lineage>
</organism>
<evidence type="ECO:0000256" key="2">
    <source>
        <dbReference type="ARBA" id="ARBA00022630"/>
    </source>
</evidence>
<dbReference type="InterPro" id="IPR050641">
    <property type="entry name" value="RIFMO-like"/>
</dbReference>
<name>A0A7K1KXP3_9ACTN</name>
<dbReference type="GO" id="GO:0016709">
    <property type="term" value="F:oxidoreductase activity, acting on paired donors, with incorporation or reduction of molecular oxygen, NAD(P)H as one donor, and incorporation of one atom of oxygen"/>
    <property type="evidence" value="ECO:0007669"/>
    <property type="project" value="UniProtKB-ARBA"/>
</dbReference>
<comment type="caution">
    <text evidence="6">The sequence shown here is derived from an EMBL/GenBank/DDBJ whole genome shotgun (WGS) entry which is preliminary data.</text>
</comment>
<evidence type="ECO:0000313" key="6">
    <source>
        <dbReference type="EMBL" id="MUN36755.1"/>
    </source>
</evidence>
<evidence type="ECO:0000259" key="5">
    <source>
        <dbReference type="Pfam" id="PF01494"/>
    </source>
</evidence>
<evidence type="ECO:0000256" key="4">
    <source>
        <dbReference type="SAM" id="MobiDB-lite"/>
    </source>
</evidence>
<feature type="compositionally biased region" description="Basic residues" evidence="4">
    <location>
        <begin position="71"/>
        <end position="90"/>
    </location>
</feature>
<protein>
    <recommendedName>
        <fullName evidence="5">FAD-binding domain-containing protein</fullName>
    </recommendedName>
</protein>
<dbReference type="AlphaFoldDB" id="A0A7K1KXP3"/>
<accession>A0A7K1KXP3</accession>
<dbReference type="Pfam" id="PF01494">
    <property type="entry name" value="FAD_binding_3"/>
    <property type="match status" value="1"/>
</dbReference>
<dbReference type="EMBL" id="WOFH01000003">
    <property type="protein sequence ID" value="MUN36755.1"/>
    <property type="molecule type" value="Genomic_DNA"/>
</dbReference>
<reference evidence="6 7" key="1">
    <citation type="submission" date="2019-11" db="EMBL/GenBank/DDBJ databases">
        <authorList>
            <person name="Cao P."/>
        </authorList>
    </citation>
    <scope>NUCLEOTIDE SEQUENCE [LARGE SCALE GENOMIC DNA]</scope>
    <source>
        <strain evidence="6 7">NEAU-AAG5</strain>
    </source>
</reference>
<feature type="domain" description="FAD-binding" evidence="5">
    <location>
        <begin position="102"/>
        <end position="441"/>
    </location>
</feature>
<dbReference type="PANTHER" id="PTHR43004:SF19">
    <property type="entry name" value="BINDING MONOOXYGENASE, PUTATIVE (JCVI)-RELATED"/>
    <property type="match status" value="1"/>
</dbReference>
<dbReference type="PRINTS" id="PR00420">
    <property type="entry name" value="RNGMNOXGNASE"/>
</dbReference>
<dbReference type="SUPFAM" id="SSF51905">
    <property type="entry name" value="FAD/NAD(P)-binding domain"/>
    <property type="match status" value="1"/>
</dbReference>
<keyword evidence="7" id="KW-1185">Reference proteome</keyword>
<proteinExistence type="predicted"/>
<evidence type="ECO:0000256" key="1">
    <source>
        <dbReference type="ARBA" id="ARBA00001974"/>
    </source>
</evidence>
<dbReference type="InterPro" id="IPR002938">
    <property type="entry name" value="FAD-bd"/>
</dbReference>
<feature type="region of interest" description="Disordered" evidence="4">
    <location>
        <begin position="69"/>
        <end position="96"/>
    </location>
</feature>
<dbReference type="Gene3D" id="3.50.50.60">
    <property type="entry name" value="FAD/NAD(P)-binding domain"/>
    <property type="match status" value="1"/>
</dbReference>
<evidence type="ECO:0000256" key="3">
    <source>
        <dbReference type="ARBA" id="ARBA00022827"/>
    </source>
</evidence>
<dbReference type="PANTHER" id="PTHR43004">
    <property type="entry name" value="TRK SYSTEM POTASSIUM UPTAKE PROTEIN"/>
    <property type="match status" value="1"/>
</dbReference>
<dbReference type="InterPro" id="IPR036188">
    <property type="entry name" value="FAD/NAD-bd_sf"/>
</dbReference>
<evidence type="ECO:0000313" key="7">
    <source>
        <dbReference type="Proteomes" id="UP000432015"/>
    </source>
</evidence>
<gene>
    <name evidence="6" type="ORF">GNZ18_09120</name>
</gene>
<keyword evidence="3" id="KW-0274">FAD</keyword>
<dbReference type="GO" id="GO:0071949">
    <property type="term" value="F:FAD binding"/>
    <property type="evidence" value="ECO:0007669"/>
    <property type="project" value="InterPro"/>
</dbReference>
<dbReference type="Gene3D" id="3.30.70.2450">
    <property type="match status" value="1"/>
</dbReference>
<comment type="cofactor">
    <cofactor evidence="1">
        <name>FAD</name>
        <dbReference type="ChEBI" id="CHEBI:57692"/>
    </cofactor>
</comment>
<keyword evidence="2" id="KW-0285">Flavoprotein</keyword>
<dbReference type="Gene3D" id="3.40.30.120">
    <property type="match status" value="1"/>
</dbReference>